<reference evidence="7" key="1">
    <citation type="submission" date="2023-07" db="EMBL/GenBank/DDBJ databases">
        <title>Chromosome-level genome assembly of Artemia franciscana.</title>
        <authorList>
            <person name="Jo E."/>
        </authorList>
    </citation>
    <scope>NUCLEOTIDE SEQUENCE</scope>
    <source>
        <tissue evidence="7">Whole body</tissue>
    </source>
</reference>
<feature type="region of interest" description="Disordered" evidence="6">
    <location>
        <begin position="49"/>
        <end position="88"/>
    </location>
</feature>
<feature type="compositionally biased region" description="Polar residues" evidence="6">
    <location>
        <begin position="79"/>
        <end position="88"/>
    </location>
</feature>
<dbReference type="EMBL" id="JAVRJZ010000017">
    <property type="protein sequence ID" value="KAK2709378.1"/>
    <property type="molecule type" value="Genomic_DNA"/>
</dbReference>
<organism evidence="7 8">
    <name type="scientific">Artemia franciscana</name>
    <name type="common">Brine shrimp</name>
    <name type="synonym">Artemia sanfranciscana</name>
    <dbReference type="NCBI Taxonomy" id="6661"/>
    <lineage>
        <taxon>Eukaryota</taxon>
        <taxon>Metazoa</taxon>
        <taxon>Ecdysozoa</taxon>
        <taxon>Arthropoda</taxon>
        <taxon>Crustacea</taxon>
        <taxon>Branchiopoda</taxon>
        <taxon>Anostraca</taxon>
        <taxon>Artemiidae</taxon>
        <taxon>Artemia</taxon>
    </lineage>
</organism>
<comment type="caution">
    <text evidence="7">The sequence shown here is derived from an EMBL/GenBank/DDBJ whole genome shotgun (WGS) entry which is preliminary data.</text>
</comment>
<feature type="compositionally biased region" description="Polar residues" evidence="6">
    <location>
        <begin position="249"/>
        <end position="264"/>
    </location>
</feature>
<dbReference type="GO" id="GO:0015630">
    <property type="term" value="C:microtubule cytoskeleton"/>
    <property type="evidence" value="ECO:0007669"/>
    <property type="project" value="InterPro"/>
</dbReference>
<evidence type="ECO:0000256" key="6">
    <source>
        <dbReference type="SAM" id="MobiDB-lite"/>
    </source>
</evidence>
<dbReference type="PANTHER" id="PTHR15073">
    <property type="entry name" value="MICROTUBULE-ASSOCIATED PROTEIN"/>
    <property type="match status" value="1"/>
</dbReference>
<comment type="similarity">
    <text evidence="2">Belongs to the MAP7 family.</text>
</comment>
<feature type="compositionally biased region" description="Basic and acidic residues" evidence="6">
    <location>
        <begin position="455"/>
        <end position="504"/>
    </location>
</feature>
<keyword evidence="4" id="KW-0175">Coiled coil</keyword>
<dbReference type="Proteomes" id="UP001187531">
    <property type="component" value="Unassembled WGS sequence"/>
</dbReference>
<feature type="region of interest" description="Disordered" evidence="6">
    <location>
        <begin position="726"/>
        <end position="827"/>
    </location>
</feature>
<feature type="region of interest" description="Disordered" evidence="6">
    <location>
        <begin position="855"/>
        <end position="885"/>
    </location>
</feature>
<keyword evidence="3" id="KW-0963">Cytoplasm</keyword>
<evidence type="ECO:0000313" key="8">
    <source>
        <dbReference type="Proteomes" id="UP001187531"/>
    </source>
</evidence>
<feature type="compositionally biased region" description="Polar residues" evidence="6">
    <location>
        <begin position="56"/>
        <end position="71"/>
    </location>
</feature>
<proteinExistence type="inferred from homology"/>
<keyword evidence="5" id="KW-0206">Cytoskeleton</keyword>
<feature type="compositionally biased region" description="Polar residues" evidence="6">
    <location>
        <begin position="332"/>
        <end position="341"/>
    </location>
</feature>
<comment type="subcellular location">
    <subcellularLocation>
        <location evidence="1">Cytoplasm</location>
        <location evidence="1">Cytoskeleton</location>
    </subcellularLocation>
</comment>
<keyword evidence="8" id="KW-1185">Reference proteome</keyword>
<name>A0AA88KW23_ARTSF</name>
<feature type="region of interest" description="Disordered" evidence="6">
    <location>
        <begin position="682"/>
        <end position="705"/>
    </location>
</feature>
<dbReference type="PANTHER" id="PTHR15073:SF18">
    <property type="entry name" value="ENSCONSIN, ISOFORM F"/>
    <property type="match status" value="1"/>
</dbReference>
<evidence type="ECO:0000256" key="3">
    <source>
        <dbReference type="ARBA" id="ARBA00022490"/>
    </source>
</evidence>
<dbReference type="InterPro" id="IPR008604">
    <property type="entry name" value="MAP7_fam"/>
</dbReference>
<feature type="compositionally biased region" description="Polar residues" evidence="6">
    <location>
        <begin position="858"/>
        <end position="871"/>
    </location>
</feature>
<dbReference type="InterPro" id="IPR051483">
    <property type="entry name" value="MAP7_domain-containing"/>
</dbReference>
<dbReference type="Pfam" id="PF05672">
    <property type="entry name" value="MAP7"/>
    <property type="match status" value="1"/>
</dbReference>
<evidence type="ECO:0000256" key="5">
    <source>
        <dbReference type="ARBA" id="ARBA00023212"/>
    </source>
</evidence>
<protein>
    <submittedName>
        <fullName evidence="7">Uncharacterized protein</fullName>
    </submittedName>
</protein>
<feature type="compositionally biased region" description="Low complexity" evidence="6">
    <location>
        <begin position="512"/>
        <end position="526"/>
    </location>
</feature>
<feature type="region of interest" description="Disordered" evidence="6">
    <location>
        <begin position="231"/>
        <end position="599"/>
    </location>
</feature>
<feature type="compositionally biased region" description="Basic and acidic residues" evidence="6">
    <location>
        <begin position="399"/>
        <end position="413"/>
    </location>
</feature>
<gene>
    <name evidence="7" type="ORF">QYM36_013145</name>
</gene>
<feature type="compositionally biased region" description="Polar residues" evidence="6">
    <location>
        <begin position="359"/>
        <end position="369"/>
    </location>
</feature>
<evidence type="ECO:0000256" key="2">
    <source>
        <dbReference type="ARBA" id="ARBA00007525"/>
    </source>
</evidence>
<feature type="compositionally biased region" description="Basic and acidic residues" evidence="6">
    <location>
        <begin position="726"/>
        <end position="784"/>
    </location>
</feature>
<evidence type="ECO:0000256" key="4">
    <source>
        <dbReference type="ARBA" id="ARBA00023054"/>
    </source>
</evidence>
<evidence type="ECO:0000256" key="1">
    <source>
        <dbReference type="ARBA" id="ARBA00004245"/>
    </source>
</evidence>
<sequence length="965" mass="107143">MDCCDLERFAELIRDLYFQERELRHEVKRKHEQGSIALAFNSISPQKFDEGDSGLTRRSTSTFNVSASVPSSDEKSKNVVRTSSASVSNENRYRNRAKSLLGLDAAGIAERGRQHDVSLSMYEVFQWSDADKEPFGKPEHGILCKQTPQQTEDDFSELYRRTFEAASRKLANLNGHMFGSSAEVVDEPMSQSFHGGSSAFRRRTDIMPTIPSPHRDLRPRSGNLSLSVSMHEHVSRSPVPSPKHRVLQHASNNSRSMSHLNVTPQKRETKVESVSQKYTDRRSMGSLGPDQENVTPKSGVQRKTSLSTPRLTRAERLRQRAKQVGAEKKMGSLTQEANSAMRSGDVTPVVPSRPLSAMSYRSHSGSSGAVSMRQRPLVSRRPRPASMAGTGILLSTPEQQKDKNEKKGEESKAPKARLPTVGPKPYRAKSMDVLGTSPKPLSVHKRPKPATPRAAESHKSEIKTSGKSTEVLKAEKVAIKQEPKGARPDMKVKPFVSDKAKTVQEMKPTPKAGPKTKSATSAKAKPLLQPKVEVKEEPIDPTEESVPLQQTALNTTEPLIKAEPEVTVDVKPSVEQMPLPIEEPKAEQNAEASAVEDIKEEPRSVINVAANPMPAPVPAPAAISVAVPASVTLSPSAPEFQPGKPKITSEEEAKAAIAEKRRLAREQMEKEAELERQRLEAERLAEEERLRQEEEQARKDAEEMDRLVKEAKEAEEERLRIAIEEAERREAEETRKREEEARLKAEKEIADMKAKEEAEKLRKENEERLRKEEEARIERKKRVEAIMSRTRGAKQGQGENSGDDKSLSSVASSDPSSGPVSLVDERAEDQIQPLMEEELVAKKNEINLKKEQEARSFNDPNEVNGNSSELNGVNGHGKENNGDSSLNGGSALINFNSLDNDINSEIKDKSIIGAETLVELNQEIVKPVTRESEAAENDFKAKYYSSKYLLLNKALYGELVLTRSL</sequence>
<feature type="compositionally biased region" description="Polar residues" evidence="6">
    <location>
        <begin position="292"/>
        <end position="310"/>
    </location>
</feature>
<evidence type="ECO:0000313" key="7">
    <source>
        <dbReference type="EMBL" id="KAK2709378.1"/>
    </source>
</evidence>
<dbReference type="AlphaFoldDB" id="A0AA88KW23"/>
<dbReference type="GO" id="GO:0000226">
    <property type="term" value="P:microtubule cytoskeleton organization"/>
    <property type="evidence" value="ECO:0007669"/>
    <property type="project" value="InterPro"/>
</dbReference>
<feature type="compositionally biased region" description="Low complexity" evidence="6">
    <location>
        <begin position="807"/>
        <end position="822"/>
    </location>
</feature>
<feature type="compositionally biased region" description="Polar residues" evidence="6">
    <location>
        <begin position="547"/>
        <end position="557"/>
    </location>
</feature>
<accession>A0AA88KW23</accession>